<reference evidence="5" key="1">
    <citation type="journal article" date="2019" name="Int. J. Syst. Evol. Microbiol.">
        <title>The Global Catalogue of Microorganisms (GCM) 10K type strain sequencing project: providing services to taxonomists for standard genome sequencing and annotation.</title>
        <authorList>
            <consortium name="The Broad Institute Genomics Platform"/>
            <consortium name="The Broad Institute Genome Sequencing Center for Infectious Disease"/>
            <person name="Wu L."/>
            <person name="Ma J."/>
        </authorList>
    </citation>
    <scope>NUCLEOTIDE SEQUENCE [LARGE SCALE GENOMIC DNA]</scope>
    <source>
        <strain evidence="5">JCM 16546</strain>
    </source>
</reference>
<evidence type="ECO:0000313" key="4">
    <source>
        <dbReference type="EMBL" id="GAA3657361.1"/>
    </source>
</evidence>
<protein>
    <submittedName>
        <fullName evidence="4">Class I SAM-dependent methyltransferase</fullName>
    </submittedName>
</protein>
<name>A0ABP7BF94_9MICO</name>
<keyword evidence="2" id="KW-0808">Transferase</keyword>
<gene>
    <name evidence="4" type="ORF">GCM10022202_17100</name>
</gene>
<dbReference type="InterPro" id="IPR029063">
    <property type="entry name" value="SAM-dependent_MTases_sf"/>
</dbReference>
<dbReference type="GO" id="GO:0032259">
    <property type="term" value="P:methylation"/>
    <property type="evidence" value="ECO:0007669"/>
    <property type="project" value="UniProtKB-KW"/>
</dbReference>
<evidence type="ECO:0000259" key="3">
    <source>
        <dbReference type="Pfam" id="PF13649"/>
    </source>
</evidence>
<dbReference type="RefSeq" id="WP_221857978.1">
    <property type="nucleotide sequence ID" value="NZ_BAAAYV010000006.1"/>
</dbReference>
<keyword evidence="1 4" id="KW-0489">Methyltransferase</keyword>
<dbReference type="PANTHER" id="PTHR43861">
    <property type="entry name" value="TRANS-ACONITATE 2-METHYLTRANSFERASE-RELATED"/>
    <property type="match status" value="1"/>
</dbReference>
<dbReference type="SUPFAM" id="SSF53335">
    <property type="entry name" value="S-adenosyl-L-methionine-dependent methyltransferases"/>
    <property type="match status" value="1"/>
</dbReference>
<accession>A0ABP7BF94</accession>
<dbReference type="InterPro" id="IPR041698">
    <property type="entry name" value="Methyltransf_25"/>
</dbReference>
<dbReference type="CDD" id="cd02440">
    <property type="entry name" value="AdoMet_MTases"/>
    <property type="match status" value="1"/>
</dbReference>
<dbReference type="GO" id="GO:0008168">
    <property type="term" value="F:methyltransferase activity"/>
    <property type="evidence" value="ECO:0007669"/>
    <property type="project" value="UniProtKB-KW"/>
</dbReference>
<proteinExistence type="predicted"/>
<dbReference type="Gene3D" id="3.40.50.150">
    <property type="entry name" value="Vaccinia Virus protein VP39"/>
    <property type="match status" value="1"/>
</dbReference>
<dbReference type="Pfam" id="PF13649">
    <property type="entry name" value="Methyltransf_25"/>
    <property type="match status" value="1"/>
</dbReference>
<dbReference type="PANTHER" id="PTHR43861:SF1">
    <property type="entry name" value="TRANS-ACONITATE 2-METHYLTRANSFERASE"/>
    <property type="match status" value="1"/>
</dbReference>
<evidence type="ECO:0000256" key="2">
    <source>
        <dbReference type="ARBA" id="ARBA00022679"/>
    </source>
</evidence>
<dbReference type="Proteomes" id="UP001410795">
    <property type="component" value="Unassembled WGS sequence"/>
</dbReference>
<feature type="domain" description="Methyltransferase" evidence="3">
    <location>
        <begin position="29"/>
        <end position="124"/>
    </location>
</feature>
<organism evidence="4 5">
    <name type="scientific">Microbacterium marinilacus</name>
    <dbReference type="NCBI Taxonomy" id="415209"/>
    <lineage>
        <taxon>Bacteria</taxon>
        <taxon>Bacillati</taxon>
        <taxon>Actinomycetota</taxon>
        <taxon>Actinomycetes</taxon>
        <taxon>Micrococcales</taxon>
        <taxon>Microbacteriaceae</taxon>
        <taxon>Microbacterium</taxon>
    </lineage>
</organism>
<keyword evidence="5" id="KW-1185">Reference proteome</keyword>
<dbReference type="EMBL" id="BAAAYV010000006">
    <property type="protein sequence ID" value="GAA3657361.1"/>
    <property type="molecule type" value="Genomic_DNA"/>
</dbReference>
<sequence length="259" mass="28423">MTRSDDDAELRHLERAFAAAVGARPGERVLDVGCGDGGPTRMAARAVRGGRALGVDISSERITAARRKAWVEGPGNASFEVADAQTHAFDEAGFDVVMSRFGTMFFAEPHAAFANLARATAAGGRLVMSVWRDADRNAWARPLLSRILDAPAPADRSGPFSLADPDATRALLERAGWTRVAFEEVRWPLWYGPDVDTALTTLTRLDDPREALSRFDGDDRRRAERRLRDELAAHLTADGVLFDARAWIVTARRRPREAA</sequence>
<comment type="caution">
    <text evidence="4">The sequence shown here is derived from an EMBL/GenBank/DDBJ whole genome shotgun (WGS) entry which is preliminary data.</text>
</comment>
<evidence type="ECO:0000313" key="5">
    <source>
        <dbReference type="Proteomes" id="UP001410795"/>
    </source>
</evidence>
<evidence type="ECO:0000256" key="1">
    <source>
        <dbReference type="ARBA" id="ARBA00022603"/>
    </source>
</evidence>